<evidence type="ECO:0008006" key="4">
    <source>
        <dbReference type="Google" id="ProtNLM"/>
    </source>
</evidence>
<dbReference type="EMBL" id="LPWG01000002">
    <property type="protein sequence ID" value="ODS01246.1"/>
    <property type="molecule type" value="Genomic_DNA"/>
</dbReference>
<keyword evidence="1" id="KW-0732">Signal</keyword>
<accession>A0A1E3W658</accession>
<gene>
    <name evidence="2" type="ORF">AUC68_12865</name>
</gene>
<dbReference type="STRING" id="1774968.AUC68_12865"/>
<keyword evidence="3" id="KW-1185">Reference proteome</keyword>
<protein>
    <recommendedName>
        <fullName evidence="4">Rap1a immunity protein domain-containing protein</fullName>
    </recommendedName>
</protein>
<dbReference type="RefSeq" id="WP_069436081.1">
    <property type="nucleotide sequence ID" value="NZ_LPWG01000002.1"/>
</dbReference>
<organism evidence="2 3">
    <name type="scientific">Methyloceanibacter methanicus</name>
    <dbReference type="NCBI Taxonomy" id="1774968"/>
    <lineage>
        <taxon>Bacteria</taxon>
        <taxon>Pseudomonadati</taxon>
        <taxon>Pseudomonadota</taxon>
        <taxon>Alphaproteobacteria</taxon>
        <taxon>Hyphomicrobiales</taxon>
        <taxon>Hyphomicrobiaceae</taxon>
        <taxon>Methyloceanibacter</taxon>
    </lineage>
</organism>
<proteinExistence type="predicted"/>
<name>A0A1E3W658_9HYPH</name>
<dbReference type="Proteomes" id="UP000094501">
    <property type="component" value="Unassembled WGS sequence"/>
</dbReference>
<evidence type="ECO:0000313" key="3">
    <source>
        <dbReference type="Proteomes" id="UP000094501"/>
    </source>
</evidence>
<evidence type="ECO:0000256" key="1">
    <source>
        <dbReference type="SAM" id="SignalP"/>
    </source>
</evidence>
<feature type="signal peptide" evidence="1">
    <location>
        <begin position="1"/>
        <end position="27"/>
    </location>
</feature>
<comment type="caution">
    <text evidence="2">The sequence shown here is derived from an EMBL/GenBank/DDBJ whole genome shotgun (WGS) entry which is preliminary data.</text>
</comment>
<sequence>MKREQRLPALARLLCALVVMLCPMLLATAPARSETILVADGPPPLSWLNEDQRKALGQLYTGYAEGFACGREINLDVASSFLKSRVGENFTADQVAAMTHMAVAIQVLNVGRASRPSSPQSNCRLIARQELEVLSVRLVLSSRAC</sequence>
<feature type="chain" id="PRO_5009138995" description="Rap1a immunity protein domain-containing protein" evidence="1">
    <location>
        <begin position="28"/>
        <end position="145"/>
    </location>
</feature>
<reference evidence="2 3" key="1">
    <citation type="journal article" date="2016" name="Environ. Microbiol.">
        <title>New Methyloceanibacter diversity from North Sea sediments includes methanotroph containing solely the soluble methane monooxygenase.</title>
        <authorList>
            <person name="Vekeman B."/>
            <person name="Kerckhof F.M."/>
            <person name="Cremers G."/>
            <person name="de Vos P."/>
            <person name="Vandamme P."/>
            <person name="Boon N."/>
            <person name="Op den Camp H.J."/>
            <person name="Heylen K."/>
        </authorList>
    </citation>
    <scope>NUCLEOTIDE SEQUENCE [LARGE SCALE GENOMIC DNA]</scope>
    <source>
        <strain evidence="2 3">R-67174</strain>
    </source>
</reference>
<evidence type="ECO:0000313" key="2">
    <source>
        <dbReference type="EMBL" id="ODS01246.1"/>
    </source>
</evidence>
<dbReference type="AlphaFoldDB" id="A0A1E3W658"/>